<dbReference type="Proteomes" id="UP000278807">
    <property type="component" value="Unassembled WGS sequence"/>
</dbReference>
<dbReference type="GO" id="GO:0007169">
    <property type="term" value="P:cell surface receptor protein tyrosine kinase signaling pathway"/>
    <property type="evidence" value="ECO:0007669"/>
    <property type="project" value="TreeGrafter"/>
</dbReference>
<dbReference type="PROSITE" id="PS50011">
    <property type="entry name" value="PROTEIN_KINASE_DOM"/>
    <property type="match status" value="1"/>
</dbReference>
<evidence type="ECO:0000256" key="8">
    <source>
        <dbReference type="ARBA" id="ARBA00023170"/>
    </source>
</evidence>
<dbReference type="PANTHER" id="PTHR24416">
    <property type="entry name" value="TYROSINE-PROTEIN KINASE RECEPTOR"/>
    <property type="match status" value="1"/>
</dbReference>
<name>A0A0R3TB48_RODNA</name>
<evidence type="ECO:0000256" key="5">
    <source>
        <dbReference type="ARBA" id="ARBA00022840"/>
    </source>
</evidence>
<dbReference type="Gene3D" id="3.30.200.20">
    <property type="entry name" value="Phosphorylase Kinase, domain 1"/>
    <property type="match status" value="1"/>
</dbReference>
<evidence type="ECO:0000313" key="11">
    <source>
        <dbReference type="EMBL" id="VDO00145.1"/>
    </source>
</evidence>
<dbReference type="InterPro" id="IPR050122">
    <property type="entry name" value="RTK"/>
</dbReference>
<dbReference type="GO" id="GO:0043235">
    <property type="term" value="C:receptor complex"/>
    <property type="evidence" value="ECO:0007669"/>
    <property type="project" value="TreeGrafter"/>
</dbReference>
<dbReference type="InterPro" id="IPR011009">
    <property type="entry name" value="Kinase-like_dom_sf"/>
</dbReference>
<dbReference type="EMBL" id="UZAE01002917">
    <property type="protein sequence ID" value="VDO00145.1"/>
    <property type="molecule type" value="Genomic_DNA"/>
</dbReference>
<dbReference type="SUPFAM" id="SSF56112">
    <property type="entry name" value="Protein kinase-like (PK-like)"/>
    <property type="match status" value="1"/>
</dbReference>
<gene>
    <name evidence="11" type="ORF">HNAJ_LOCUS4285</name>
</gene>
<dbReference type="Pfam" id="PF07714">
    <property type="entry name" value="PK_Tyr_Ser-Thr"/>
    <property type="match status" value="1"/>
</dbReference>
<reference evidence="11 12" key="2">
    <citation type="submission" date="2018-11" db="EMBL/GenBank/DDBJ databases">
        <authorList>
            <consortium name="Pathogen Informatics"/>
        </authorList>
    </citation>
    <scope>NUCLEOTIDE SEQUENCE [LARGE SCALE GENOMIC DNA]</scope>
</reference>
<keyword evidence="6" id="KW-1133">Transmembrane helix</keyword>
<dbReference type="GO" id="GO:0005524">
    <property type="term" value="F:ATP binding"/>
    <property type="evidence" value="ECO:0007669"/>
    <property type="project" value="UniProtKB-KW"/>
</dbReference>
<organism evidence="13">
    <name type="scientific">Rodentolepis nana</name>
    <name type="common">Dwarf tapeworm</name>
    <name type="synonym">Hymenolepis nana</name>
    <dbReference type="NCBI Taxonomy" id="102285"/>
    <lineage>
        <taxon>Eukaryota</taxon>
        <taxon>Metazoa</taxon>
        <taxon>Spiralia</taxon>
        <taxon>Lophotrochozoa</taxon>
        <taxon>Platyhelminthes</taxon>
        <taxon>Cestoda</taxon>
        <taxon>Eucestoda</taxon>
        <taxon>Cyclophyllidea</taxon>
        <taxon>Hymenolepididae</taxon>
        <taxon>Rodentolepis</taxon>
    </lineage>
</organism>
<protein>
    <submittedName>
        <fullName evidence="13">Non-specific protein-tyrosine kinase</fullName>
    </submittedName>
</protein>
<evidence type="ECO:0000256" key="3">
    <source>
        <dbReference type="ARBA" id="ARBA00022729"/>
    </source>
</evidence>
<reference evidence="13" key="1">
    <citation type="submission" date="2017-02" db="UniProtKB">
        <authorList>
            <consortium name="WormBaseParasite"/>
        </authorList>
    </citation>
    <scope>IDENTIFICATION</scope>
</reference>
<feature type="region of interest" description="Disordered" evidence="9">
    <location>
        <begin position="26"/>
        <end position="54"/>
    </location>
</feature>
<dbReference type="OrthoDB" id="5984265at2759"/>
<evidence type="ECO:0000313" key="12">
    <source>
        <dbReference type="Proteomes" id="UP000278807"/>
    </source>
</evidence>
<evidence type="ECO:0000256" key="4">
    <source>
        <dbReference type="ARBA" id="ARBA00022741"/>
    </source>
</evidence>
<dbReference type="WBParaSite" id="HNAJ_0000428701-mRNA-1">
    <property type="protein sequence ID" value="HNAJ_0000428701-mRNA-1"/>
    <property type="gene ID" value="HNAJ_0000428701"/>
</dbReference>
<evidence type="ECO:0000256" key="1">
    <source>
        <dbReference type="ARBA" id="ARBA00004370"/>
    </source>
</evidence>
<evidence type="ECO:0000259" key="10">
    <source>
        <dbReference type="PROSITE" id="PS50011"/>
    </source>
</evidence>
<dbReference type="GO" id="GO:0004714">
    <property type="term" value="F:transmembrane receptor protein tyrosine kinase activity"/>
    <property type="evidence" value="ECO:0007669"/>
    <property type="project" value="TreeGrafter"/>
</dbReference>
<dbReference type="GO" id="GO:0005886">
    <property type="term" value="C:plasma membrane"/>
    <property type="evidence" value="ECO:0007669"/>
    <property type="project" value="TreeGrafter"/>
</dbReference>
<sequence length="160" mass="17299">MGVNPNCFHLQVPAVIIQVDSTATSAPGNGSGTGNNNGGAASSESKQNTYKIPNDPEWEVERDCVRLGRQIGAGAFGVVYAGVIAEPNKVLPGLRRRELSDCPDVQELTVAVKTLRDNFNEQELADLVREMEILKQFEPHPHVIQLYGACTQNGKSPISE</sequence>
<accession>A0A0R3TB48</accession>
<evidence type="ECO:0000256" key="7">
    <source>
        <dbReference type="ARBA" id="ARBA00023136"/>
    </source>
</evidence>
<evidence type="ECO:0000256" key="2">
    <source>
        <dbReference type="ARBA" id="ARBA00022692"/>
    </source>
</evidence>
<keyword evidence="7" id="KW-0472">Membrane</keyword>
<dbReference type="InterPro" id="IPR000719">
    <property type="entry name" value="Prot_kinase_dom"/>
</dbReference>
<dbReference type="PANTHER" id="PTHR24416:SF550">
    <property type="entry name" value="FIBROBLAST GROWTH FACTOR RECEPTOR HOMOLOG 1-RELATED"/>
    <property type="match status" value="1"/>
</dbReference>
<keyword evidence="8" id="KW-0675">Receptor</keyword>
<keyword evidence="4" id="KW-0547">Nucleotide-binding</keyword>
<dbReference type="InterPro" id="IPR001245">
    <property type="entry name" value="Ser-Thr/Tyr_kinase_cat_dom"/>
</dbReference>
<dbReference type="AlphaFoldDB" id="A0A0R3TB48"/>
<evidence type="ECO:0000313" key="13">
    <source>
        <dbReference type="WBParaSite" id="HNAJ_0000428701-mRNA-1"/>
    </source>
</evidence>
<evidence type="ECO:0000256" key="6">
    <source>
        <dbReference type="ARBA" id="ARBA00022989"/>
    </source>
</evidence>
<dbReference type="STRING" id="102285.A0A0R3TB48"/>
<proteinExistence type="predicted"/>
<keyword evidence="12" id="KW-1185">Reference proteome</keyword>
<keyword evidence="3" id="KW-0732">Signal</keyword>
<keyword evidence="2" id="KW-0812">Transmembrane</keyword>
<comment type="subcellular location">
    <subcellularLocation>
        <location evidence="1">Membrane</location>
    </subcellularLocation>
</comment>
<keyword evidence="5" id="KW-0067">ATP-binding</keyword>
<evidence type="ECO:0000256" key="9">
    <source>
        <dbReference type="SAM" id="MobiDB-lite"/>
    </source>
</evidence>
<feature type="domain" description="Protein kinase" evidence="10">
    <location>
        <begin position="65"/>
        <end position="160"/>
    </location>
</feature>